<evidence type="ECO:0000259" key="18">
    <source>
        <dbReference type="Pfam" id="PF01982"/>
    </source>
</evidence>
<accession>A0A5E4LQU5</accession>
<evidence type="ECO:0000313" key="20">
    <source>
        <dbReference type="Proteomes" id="UP000789941"/>
    </source>
</evidence>
<dbReference type="GO" id="GO:0009231">
    <property type="term" value="P:riboflavin biosynthetic process"/>
    <property type="evidence" value="ECO:0007669"/>
    <property type="project" value="InterPro"/>
</dbReference>
<dbReference type="InterPro" id="IPR036388">
    <property type="entry name" value="WH-like_DNA-bd_sf"/>
</dbReference>
<evidence type="ECO:0000256" key="8">
    <source>
        <dbReference type="ARBA" id="ARBA00022643"/>
    </source>
</evidence>
<evidence type="ECO:0000256" key="4">
    <source>
        <dbReference type="ARBA" id="ARBA00006428"/>
    </source>
</evidence>
<keyword evidence="11" id="KW-0547">Nucleotide-binding</keyword>
<evidence type="ECO:0000256" key="1">
    <source>
        <dbReference type="ARBA" id="ARBA00001946"/>
    </source>
</evidence>
<evidence type="ECO:0000256" key="2">
    <source>
        <dbReference type="ARBA" id="ARBA00003072"/>
    </source>
</evidence>
<keyword evidence="9 19" id="KW-0808">Transferase</keyword>
<evidence type="ECO:0000256" key="7">
    <source>
        <dbReference type="ARBA" id="ARBA00022630"/>
    </source>
</evidence>
<dbReference type="InterPro" id="IPR039063">
    <property type="entry name" value="RibK_CTP-dep"/>
</dbReference>
<keyword evidence="8" id="KW-0288">FMN</keyword>
<evidence type="ECO:0000313" key="19">
    <source>
        <dbReference type="EMBL" id="VVC04330.1"/>
    </source>
</evidence>
<dbReference type="GO" id="GO:0046872">
    <property type="term" value="F:metal ion binding"/>
    <property type="evidence" value="ECO:0007669"/>
    <property type="project" value="UniProtKB-KW"/>
</dbReference>
<dbReference type="Pfam" id="PF01982">
    <property type="entry name" value="CTP-dep_RFKase"/>
    <property type="match status" value="1"/>
</dbReference>
<keyword evidence="7" id="KW-0285">Flavoprotein</keyword>
<evidence type="ECO:0000256" key="16">
    <source>
        <dbReference type="ARBA" id="ARBA00033116"/>
    </source>
</evidence>
<evidence type="ECO:0000256" key="6">
    <source>
        <dbReference type="ARBA" id="ARBA00017394"/>
    </source>
</evidence>
<dbReference type="GO" id="GO:0000166">
    <property type="term" value="F:nucleotide binding"/>
    <property type="evidence" value="ECO:0007669"/>
    <property type="project" value="UniProtKB-KW"/>
</dbReference>
<evidence type="ECO:0000256" key="15">
    <source>
        <dbReference type="ARBA" id="ARBA00030544"/>
    </source>
</evidence>
<comment type="cofactor">
    <cofactor evidence="1">
        <name>Mg(2+)</name>
        <dbReference type="ChEBI" id="CHEBI:18420"/>
    </cofactor>
</comment>
<dbReference type="InterPro" id="IPR023602">
    <property type="entry name" value="Riboflavin_kinase_CTP-dep"/>
</dbReference>
<evidence type="ECO:0000256" key="9">
    <source>
        <dbReference type="ARBA" id="ARBA00022679"/>
    </source>
</evidence>
<keyword evidence="12 19" id="KW-0418">Kinase</keyword>
<dbReference type="InterPro" id="IPR023465">
    <property type="entry name" value="Riboflavin_kinase_dom_sf"/>
</dbReference>
<sequence length="208" mass="24065">MDELIFALLKHGAYLRPIRITTTELGRIGRMSQQNASYRLQSLEKNGMVQRNAEGIVFTKKAKDEIARIYADMKTSVEGEKFELNGKIVSGLGEGKFYLSLEGYRKQIRERFGFRPFPGTLNIELNEKEMWKKQQVLGMEPVVIMGFKDRDRTYGDLFSYRCKIEGRECVLIIPIRTHHGPKVIEIISQFNLKKTMHKKDGDSVRVVF</sequence>
<proteinExistence type="inferred from homology"/>
<evidence type="ECO:0000256" key="10">
    <source>
        <dbReference type="ARBA" id="ARBA00022723"/>
    </source>
</evidence>
<dbReference type="UniPathway" id="UPA00276">
    <property type="reaction ID" value="UER00929"/>
</dbReference>
<dbReference type="Proteomes" id="UP000789941">
    <property type="component" value="Unassembled WGS sequence"/>
</dbReference>
<organism evidence="19 20">
    <name type="scientific">Candidatus Bilamarchaeum dharawalense</name>
    <dbReference type="NCBI Taxonomy" id="2885759"/>
    <lineage>
        <taxon>Archaea</taxon>
        <taxon>Candidatus Micrarchaeota</taxon>
        <taxon>Candidatus Micrarchaeia</taxon>
        <taxon>Candidatus Anstonellales</taxon>
        <taxon>Candidatus Bilamarchaeaceae</taxon>
        <taxon>Candidatus Bilamarchaeum</taxon>
    </lineage>
</organism>
<evidence type="ECO:0000256" key="12">
    <source>
        <dbReference type="ARBA" id="ARBA00022777"/>
    </source>
</evidence>
<dbReference type="SUPFAM" id="SSF46785">
    <property type="entry name" value="Winged helix' DNA-binding domain"/>
    <property type="match status" value="1"/>
</dbReference>
<comment type="similarity">
    <text evidence="4">Belongs to the archaeal riboflavin kinase family.</text>
</comment>
<comment type="caution">
    <text evidence="19">The sequence shown here is derived from an EMBL/GenBank/DDBJ whole genome shotgun (WGS) entry which is preliminary data.</text>
</comment>
<evidence type="ECO:0000256" key="13">
    <source>
        <dbReference type="ARBA" id="ARBA00022842"/>
    </source>
</evidence>
<comment type="function">
    <text evidence="2">Catalyzes the CTP-dependent phosphorylation of riboflavin (vitamin B2) to form flavin mononucleotide (FMN).</text>
</comment>
<comment type="pathway">
    <text evidence="3">Cofactor biosynthesis; FMN biosynthesis; FMN from riboflavin (CTP route): step 1/1.</text>
</comment>
<dbReference type="AlphaFoldDB" id="A0A5E4LQU5"/>
<name>A0A5E4LQU5_9ARCH</name>
<dbReference type="EMBL" id="CABMJJ010000009">
    <property type="protein sequence ID" value="VVC04330.1"/>
    <property type="molecule type" value="Genomic_DNA"/>
</dbReference>
<dbReference type="GO" id="GO:0009398">
    <property type="term" value="P:FMN biosynthetic process"/>
    <property type="evidence" value="ECO:0007669"/>
    <property type="project" value="UniProtKB-UniPathway"/>
</dbReference>
<dbReference type="InterPro" id="IPR036390">
    <property type="entry name" value="WH_DNA-bd_sf"/>
</dbReference>
<evidence type="ECO:0000256" key="14">
    <source>
        <dbReference type="ARBA" id="ARBA00029789"/>
    </source>
</evidence>
<dbReference type="Gene3D" id="2.40.30.30">
    <property type="entry name" value="Riboflavin kinase-like"/>
    <property type="match status" value="1"/>
</dbReference>
<dbReference type="PANTHER" id="PTHR40706">
    <property type="entry name" value="RIBOFLAVIN KINASE"/>
    <property type="match status" value="1"/>
</dbReference>
<keyword evidence="10" id="KW-0479">Metal-binding</keyword>
<keyword evidence="13" id="KW-0460">Magnesium</keyword>
<feature type="domain" description="Riboflavin kinase" evidence="18">
    <location>
        <begin position="88"/>
        <end position="206"/>
    </location>
</feature>
<gene>
    <name evidence="19" type="primary">ribK</name>
    <name evidence="19" type="ORF">LFW2832_00884</name>
</gene>
<evidence type="ECO:0000256" key="17">
    <source>
        <dbReference type="ARBA" id="ARBA00047857"/>
    </source>
</evidence>
<reference evidence="19 20" key="1">
    <citation type="submission" date="2019-08" db="EMBL/GenBank/DDBJ databases">
        <authorList>
            <person name="Vazquez-Campos X."/>
        </authorList>
    </citation>
    <scope>NUCLEOTIDE SEQUENCE [LARGE SCALE GENOMIC DNA]</scope>
    <source>
        <strain evidence="19">LFW-283_2</strain>
    </source>
</reference>
<protein>
    <recommendedName>
        <fullName evidence="6">Riboflavin kinase</fullName>
        <ecNumber evidence="5">2.7.1.161</ecNumber>
    </recommendedName>
    <alternativeName>
        <fullName evidence="15">CTP-dependent riboflavin kinase</fullName>
    </alternativeName>
    <alternativeName>
        <fullName evidence="16">CTP:riboflavin 5'-phosphotransferase</fullName>
    </alternativeName>
    <alternativeName>
        <fullName evidence="14">Flavokinase</fullName>
    </alternativeName>
</protein>
<dbReference type="PANTHER" id="PTHR40706:SF1">
    <property type="entry name" value="RIBOFLAVIN KINASE"/>
    <property type="match status" value="1"/>
</dbReference>
<comment type="catalytic activity">
    <reaction evidence="17">
        <text>riboflavin + CTP = CDP + FMN + H(+)</text>
        <dbReference type="Rhea" id="RHEA:25021"/>
        <dbReference type="ChEBI" id="CHEBI:15378"/>
        <dbReference type="ChEBI" id="CHEBI:37563"/>
        <dbReference type="ChEBI" id="CHEBI:57986"/>
        <dbReference type="ChEBI" id="CHEBI:58069"/>
        <dbReference type="ChEBI" id="CHEBI:58210"/>
        <dbReference type="EC" id="2.7.1.161"/>
    </reaction>
</comment>
<evidence type="ECO:0000256" key="5">
    <source>
        <dbReference type="ARBA" id="ARBA00011987"/>
    </source>
</evidence>
<dbReference type="EC" id="2.7.1.161" evidence="5"/>
<dbReference type="GO" id="GO:0008531">
    <property type="term" value="F:riboflavin kinase activity"/>
    <property type="evidence" value="ECO:0007669"/>
    <property type="project" value="InterPro"/>
</dbReference>
<dbReference type="Gene3D" id="1.10.10.10">
    <property type="entry name" value="Winged helix-like DNA-binding domain superfamily/Winged helix DNA-binding domain"/>
    <property type="match status" value="1"/>
</dbReference>
<evidence type="ECO:0000256" key="11">
    <source>
        <dbReference type="ARBA" id="ARBA00022741"/>
    </source>
</evidence>
<dbReference type="SUPFAM" id="SSF82114">
    <property type="entry name" value="Riboflavin kinase-like"/>
    <property type="match status" value="1"/>
</dbReference>
<evidence type="ECO:0000256" key="3">
    <source>
        <dbReference type="ARBA" id="ARBA00005219"/>
    </source>
</evidence>